<keyword evidence="10" id="KW-0812">Transmembrane</keyword>
<dbReference type="STRING" id="6210.W6UCT4"/>
<feature type="domain" description="ERV/ALR sulfhydryl oxidase" evidence="12">
    <location>
        <begin position="341"/>
        <end position="471"/>
    </location>
</feature>
<evidence type="ECO:0000256" key="8">
    <source>
        <dbReference type="ARBA" id="ARBA00023180"/>
    </source>
</evidence>
<dbReference type="OMA" id="VFFGCKE"/>
<evidence type="ECO:0000256" key="7">
    <source>
        <dbReference type="ARBA" id="ARBA00023157"/>
    </source>
</evidence>
<dbReference type="InterPro" id="IPR036249">
    <property type="entry name" value="Thioredoxin-like_sf"/>
</dbReference>
<name>W6UCT4_ECHGR</name>
<dbReference type="EC" id="1.8.3.2" evidence="10"/>
<dbReference type="CTD" id="36341807"/>
<feature type="chain" id="PRO_5004882057" description="Sulfhydryl oxidase" evidence="11">
    <location>
        <begin position="21"/>
        <end position="610"/>
    </location>
</feature>
<dbReference type="GeneID" id="36341807"/>
<feature type="domain" description="Thioredoxin" evidence="13">
    <location>
        <begin position="12"/>
        <end position="147"/>
    </location>
</feature>
<dbReference type="GO" id="GO:0006457">
    <property type="term" value="P:protein folding"/>
    <property type="evidence" value="ECO:0007669"/>
    <property type="project" value="TreeGrafter"/>
</dbReference>
<dbReference type="PROSITE" id="PS51324">
    <property type="entry name" value="ERV_ALR"/>
    <property type="match status" value="1"/>
</dbReference>
<dbReference type="GO" id="GO:0016971">
    <property type="term" value="F:flavin-dependent sulfhydryl oxidase activity"/>
    <property type="evidence" value="ECO:0007669"/>
    <property type="project" value="InterPro"/>
</dbReference>
<dbReference type="OrthoDB" id="59470at2759"/>
<dbReference type="GO" id="GO:0000139">
    <property type="term" value="C:Golgi membrane"/>
    <property type="evidence" value="ECO:0007669"/>
    <property type="project" value="TreeGrafter"/>
</dbReference>
<reference evidence="14 15" key="1">
    <citation type="journal article" date="2013" name="Nat. Genet.">
        <title>The genome of the hydatid tapeworm Echinococcus granulosus.</title>
        <authorList>
            <person name="Zheng H."/>
            <person name="Zhang W."/>
            <person name="Zhang L."/>
            <person name="Zhang Z."/>
            <person name="Li J."/>
            <person name="Lu G."/>
            <person name="Zhu Y."/>
            <person name="Wang Y."/>
            <person name="Huang Y."/>
            <person name="Liu J."/>
            <person name="Kang H."/>
            <person name="Chen J."/>
            <person name="Wang L."/>
            <person name="Chen A."/>
            <person name="Yu S."/>
            <person name="Gao Z."/>
            <person name="Jin L."/>
            <person name="Gu W."/>
            <person name="Wang Z."/>
            <person name="Zhao L."/>
            <person name="Shi B."/>
            <person name="Wen H."/>
            <person name="Lin R."/>
            <person name="Jones M.K."/>
            <person name="Brejova B."/>
            <person name="Vinar T."/>
            <person name="Zhao G."/>
            <person name="McManus D.P."/>
            <person name="Chen Z."/>
            <person name="Zhou Y."/>
            <person name="Wang S."/>
        </authorList>
    </citation>
    <scope>NUCLEOTIDE SEQUENCE [LARGE SCALE GENOMIC DNA]</scope>
</reference>
<keyword evidence="5 10" id="KW-0274">FAD</keyword>
<dbReference type="Pfam" id="PF04777">
    <property type="entry name" value="Evr1_Alr"/>
    <property type="match status" value="1"/>
</dbReference>
<keyword evidence="4 11" id="KW-0732">Signal</keyword>
<feature type="transmembrane region" description="Helical" evidence="10">
    <location>
        <begin position="571"/>
        <end position="594"/>
    </location>
</feature>
<dbReference type="InterPro" id="IPR039798">
    <property type="entry name" value="Sulfhydryl_oxidase"/>
</dbReference>
<dbReference type="PANTHER" id="PTHR22897">
    <property type="entry name" value="QUIESCIN Q6-RELATED SULFHYDRYL OXIDASE"/>
    <property type="match status" value="1"/>
</dbReference>
<evidence type="ECO:0000256" key="2">
    <source>
        <dbReference type="ARBA" id="ARBA00006041"/>
    </source>
</evidence>
<dbReference type="EMBL" id="APAU02000050">
    <property type="protein sequence ID" value="EUB59100.1"/>
    <property type="molecule type" value="Genomic_DNA"/>
</dbReference>
<evidence type="ECO:0000256" key="4">
    <source>
        <dbReference type="ARBA" id="ARBA00022729"/>
    </source>
</evidence>
<dbReference type="InterPro" id="IPR042568">
    <property type="entry name" value="QSOX_FAD-bd_sf"/>
</dbReference>
<evidence type="ECO:0000256" key="3">
    <source>
        <dbReference type="ARBA" id="ARBA00022630"/>
    </source>
</evidence>
<dbReference type="InterPro" id="IPR036774">
    <property type="entry name" value="ERV/ALR_sulphydryl_oxid_sf"/>
</dbReference>
<dbReference type="PANTHER" id="PTHR22897:SF8">
    <property type="entry name" value="SULFHYDRYL OXIDASE"/>
    <property type="match status" value="1"/>
</dbReference>
<keyword evidence="8" id="KW-0325">Glycoprotein</keyword>
<dbReference type="SUPFAM" id="SSF69000">
    <property type="entry name" value="FAD-dependent thiol oxidase"/>
    <property type="match status" value="1"/>
</dbReference>
<dbReference type="Pfam" id="PF00085">
    <property type="entry name" value="Thioredoxin"/>
    <property type="match status" value="1"/>
</dbReference>
<keyword evidence="15" id="KW-1185">Reference proteome</keyword>
<dbReference type="Pfam" id="PF18371">
    <property type="entry name" value="FAD_SOX"/>
    <property type="match status" value="1"/>
</dbReference>
<dbReference type="SUPFAM" id="SSF52833">
    <property type="entry name" value="Thioredoxin-like"/>
    <property type="match status" value="1"/>
</dbReference>
<keyword evidence="7" id="KW-1015">Disulfide bond</keyword>
<protein>
    <recommendedName>
        <fullName evidence="10">Sulfhydryl oxidase</fullName>
        <ecNumber evidence="10">1.8.3.2</ecNumber>
    </recommendedName>
</protein>
<keyword evidence="3 10" id="KW-0285">Flavoprotein</keyword>
<evidence type="ECO:0000259" key="13">
    <source>
        <dbReference type="PROSITE" id="PS51352"/>
    </source>
</evidence>
<dbReference type="KEGG" id="egl:EGR_06092"/>
<evidence type="ECO:0000256" key="10">
    <source>
        <dbReference type="RuleBase" id="RU371123"/>
    </source>
</evidence>
<dbReference type="Gene3D" id="1.20.120.310">
    <property type="entry name" value="ERV/ALR sulfhydryl oxidase domain"/>
    <property type="match status" value="1"/>
</dbReference>
<dbReference type="InterPro" id="IPR013766">
    <property type="entry name" value="Thioredoxin_domain"/>
</dbReference>
<dbReference type="AlphaFoldDB" id="W6UCT4"/>
<evidence type="ECO:0000256" key="1">
    <source>
        <dbReference type="ARBA" id="ARBA00001974"/>
    </source>
</evidence>
<comment type="caution">
    <text evidence="14">The sequence shown here is derived from an EMBL/GenBank/DDBJ whole genome shotgun (WGS) entry which is preliminary data.</text>
</comment>
<dbReference type="RefSeq" id="XP_024350296.1">
    <property type="nucleotide sequence ID" value="XM_024495341.1"/>
</dbReference>
<evidence type="ECO:0000259" key="12">
    <source>
        <dbReference type="PROSITE" id="PS51324"/>
    </source>
</evidence>
<dbReference type="Gene3D" id="1.20.120.1960">
    <property type="entry name" value="QSOX sulfhydryl oxidase domain"/>
    <property type="match status" value="1"/>
</dbReference>
<comment type="cofactor">
    <cofactor evidence="1 10">
        <name>FAD</name>
        <dbReference type="ChEBI" id="CHEBI:57692"/>
    </cofactor>
</comment>
<comment type="catalytic activity">
    <reaction evidence="9 10">
        <text>2 R'C(R)SH + O2 = R'C(R)S-S(R)CR' + H2O2</text>
        <dbReference type="Rhea" id="RHEA:17357"/>
        <dbReference type="ChEBI" id="CHEBI:15379"/>
        <dbReference type="ChEBI" id="CHEBI:16240"/>
        <dbReference type="ChEBI" id="CHEBI:16520"/>
        <dbReference type="ChEBI" id="CHEBI:17412"/>
        <dbReference type="EC" id="1.8.3.2"/>
    </reaction>
</comment>
<evidence type="ECO:0000256" key="6">
    <source>
        <dbReference type="ARBA" id="ARBA00023002"/>
    </source>
</evidence>
<dbReference type="InterPro" id="IPR017937">
    <property type="entry name" value="Thioredoxin_CS"/>
</dbReference>
<evidence type="ECO:0000256" key="9">
    <source>
        <dbReference type="ARBA" id="ARBA00048864"/>
    </source>
</evidence>
<evidence type="ECO:0000313" key="15">
    <source>
        <dbReference type="Proteomes" id="UP000019149"/>
    </source>
</evidence>
<keyword evidence="10" id="KW-1133">Transmembrane helix</keyword>
<dbReference type="PROSITE" id="PS00194">
    <property type="entry name" value="THIOREDOXIN_1"/>
    <property type="match status" value="1"/>
</dbReference>
<accession>W6UCT4</accession>
<evidence type="ECO:0000256" key="11">
    <source>
        <dbReference type="SAM" id="SignalP"/>
    </source>
</evidence>
<gene>
    <name evidence="14" type="ORF">EGR_06092</name>
</gene>
<comment type="similarity">
    <text evidence="2">Belongs to the quiescin-sulfhydryl oxidase (QSOX) family.</text>
</comment>
<organism evidence="14 15">
    <name type="scientific">Echinococcus granulosus</name>
    <name type="common">Hydatid tapeworm</name>
    <dbReference type="NCBI Taxonomy" id="6210"/>
    <lineage>
        <taxon>Eukaryota</taxon>
        <taxon>Metazoa</taxon>
        <taxon>Spiralia</taxon>
        <taxon>Lophotrochozoa</taxon>
        <taxon>Platyhelminthes</taxon>
        <taxon>Cestoda</taxon>
        <taxon>Eucestoda</taxon>
        <taxon>Cyclophyllidea</taxon>
        <taxon>Taeniidae</taxon>
        <taxon>Echinococcus</taxon>
        <taxon>Echinococcus granulosus group</taxon>
    </lineage>
</organism>
<feature type="signal peptide" evidence="11">
    <location>
        <begin position="1"/>
        <end position="20"/>
    </location>
</feature>
<keyword evidence="10" id="KW-0472">Membrane</keyword>
<dbReference type="GO" id="GO:0003756">
    <property type="term" value="F:protein disulfide isomerase activity"/>
    <property type="evidence" value="ECO:0007669"/>
    <property type="project" value="TreeGrafter"/>
</dbReference>
<sequence length="610" mass="68343">MSVLWPIYLYTAFFTLRAQSVGLYESDGRISVLTTANFSDFVKLQPTLVQFYLSTCGSCQNYAPTFRNLSESVEGWRWAVKLAVVDCNEADNEITCEDYSISTFPTFLFFLKGSEPTQVGKMLDDVMFRKTISEILVNKQQYDQLLPGRTSSNALIIYGPDINEIAMLILDVQSKTPVTLQSNFTEGSRFGVRNTVGKVLFDSESIEAVKDFLTKNYQTGIKDLSEAATRHPIIDAGKEKYPPTFSMPVYAADVVSSLQDLLIHDVGRKKVIEGANLDALKEFLTVLSKYLDLGQQYNEEIAYLKKKVDEKLEIQKQEWLGLLAKVTLSTDKVQYIACRGSKPHLRGYPCGLWVMFHAMTVNRYIQGEKSDGTAPIAHALNRFVPRFFSCGYCAFHFAKMTSNVRLGEEDIYPHRPGEKPPFPLEVPDPTTLPAAPKSAREEVLWLNTAHNMVNKRLSGNPSEDPTAPKIVFPSPEQCRACWSEAARQQVAVDKFAAMPDKTDELLAYLVHHYRPSSWRWDGVHVSFEAISRHFTLVANLHKKCFTTILTTNPIAILSIKSVADTFSTTDMVLVGVTCVCCSTALAVLVALLCCRLRPSRRSHLPLSTTA</sequence>
<evidence type="ECO:0000313" key="14">
    <source>
        <dbReference type="EMBL" id="EUB59100.1"/>
    </source>
</evidence>
<dbReference type="Gene3D" id="3.40.30.10">
    <property type="entry name" value="Glutaredoxin"/>
    <property type="match status" value="1"/>
</dbReference>
<dbReference type="Proteomes" id="UP000019149">
    <property type="component" value="Unassembled WGS sequence"/>
</dbReference>
<evidence type="ECO:0000256" key="5">
    <source>
        <dbReference type="ARBA" id="ARBA00022827"/>
    </source>
</evidence>
<dbReference type="PROSITE" id="PS51352">
    <property type="entry name" value="THIOREDOXIN_2"/>
    <property type="match status" value="1"/>
</dbReference>
<dbReference type="InterPro" id="IPR017905">
    <property type="entry name" value="ERV/ALR_sulphydryl_oxidase"/>
</dbReference>
<proteinExistence type="inferred from homology"/>
<keyword evidence="6 10" id="KW-0560">Oxidoreductase</keyword>
<dbReference type="InterPro" id="IPR040986">
    <property type="entry name" value="QSOX_FAD-bd_dom"/>
</dbReference>
<dbReference type="GO" id="GO:0005615">
    <property type="term" value="C:extracellular space"/>
    <property type="evidence" value="ECO:0007669"/>
    <property type="project" value="TreeGrafter"/>
</dbReference>